<feature type="repeat" description="ANK" evidence="3">
    <location>
        <begin position="378"/>
        <end position="415"/>
    </location>
</feature>
<keyword evidence="1" id="KW-0677">Repeat</keyword>
<dbReference type="PROSITE" id="PS50088">
    <property type="entry name" value="ANK_REPEAT"/>
    <property type="match status" value="2"/>
</dbReference>
<keyword evidence="2 3" id="KW-0040">ANK repeat</keyword>
<proteinExistence type="predicted"/>
<evidence type="ECO:0000256" key="1">
    <source>
        <dbReference type="ARBA" id="ARBA00022737"/>
    </source>
</evidence>
<dbReference type="EMBL" id="CVMT01000002">
    <property type="protein sequence ID" value="CRG85815.1"/>
    <property type="molecule type" value="Genomic_DNA"/>
</dbReference>
<evidence type="ECO:0000256" key="2">
    <source>
        <dbReference type="ARBA" id="ARBA00023043"/>
    </source>
</evidence>
<dbReference type="Proteomes" id="UP000054383">
    <property type="component" value="Unassembled WGS sequence"/>
</dbReference>
<organism evidence="4 5">
    <name type="scientific">Talaromyces islandicus</name>
    <name type="common">Penicillium islandicum</name>
    <dbReference type="NCBI Taxonomy" id="28573"/>
    <lineage>
        <taxon>Eukaryota</taxon>
        <taxon>Fungi</taxon>
        <taxon>Dikarya</taxon>
        <taxon>Ascomycota</taxon>
        <taxon>Pezizomycotina</taxon>
        <taxon>Eurotiomycetes</taxon>
        <taxon>Eurotiomycetidae</taxon>
        <taxon>Eurotiales</taxon>
        <taxon>Trichocomaceae</taxon>
        <taxon>Talaromyces</taxon>
        <taxon>Talaromyces sect. Islandici</taxon>
    </lineage>
</organism>
<gene>
    <name evidence="4" type="ORF">PISL3812_02826</name>
</gene>
<dbReference type="PANTHER" id="PTHR24189">
    <property type="entry name" value="MYOTROPHIN"/>
    <property type="match status" value="1"/>
</dbReference>
<keyword evidence="5" id="KW-1185">Reference proteome</keyword>
<dbReference type="Gene3D" id="1.25.40.20">
    <property type="entry name" value="Ankyrin repeat-containing domain"/>
    <property type="match status" value="2"/>
</dbReference>
<dbReference type="SUPFAM" id="SSF48403">
    <property type="entry name" value="Ankyrin repeat"/>
    <property type="match status" value="1"/>
</dbReference>
<dbReference type="InterPro" id="IPR002110">
    <property type="entry name" value="Ankyrin_rpt"/>
</dbReference>
<name>A0A0U1LQY8_TALIS</name>
<evidence type="ECO:0000313" key="5">
    <source>
        <dbReference type="Proteomes" id="UP000054383"/>
    </source>
</evidence>
<reference evidence="4 5" key="1">
    <citation type="submission" date="2015-04" db="EMBL/GenBank/DDBJ databases">
        <authorList>
            <person name="Syromyatnikov M.Y."/>
            <person name="Popov V.N."/>
        </authorList>
    </citation>
    <scope>NUCLEOTIDE SEQUENCE [LARGE SCALE GENOMIC DNA]</scope>
    <source>
        <strain evidence="4">WF-38-12</strain>
    </source>
</reference>
<evidence type="ECO:0000256" key="3">
    <source>
        <dbReference type="PROSITE-ProRule" id="PRU00023"/>
    </source>
</evidence>
<evidence type="ECO:0000313" key="4">
    <source>
        <dbReference type="EMBL" id="CRG85815.1"/>
    </source>
</evidence>
<dbReference type="OrthoDB" id="823504at2759"/>
<feature type="repeat" description="ANK" evidence="3">
    <location>
        <begin position="416"/>
        <end position="449"/>
    </location>
</feature>
<dbReference type="SMART" id="SM00248">
    <property type="entry name" value="ANK"/>
    <property type="match status" value="7"/>
</dbReference>
<dbReference type="STRING" id="28573.A0A0U1LQY8"/>
<dbReference type="PANTHER" id="PTHR24189:SF50">
    <property type="entry name" value="ANKYRIN REPEAT AND SOCS BOX PROTEIN 2"/>
    <property type="match status" value="1"/>
</dbReference>
<dbReference type="InterPro" id="IPR050745">
    <property type="entry name" value="Multifunctional_regulatory"/>
</dbReference>
<dbReference type="AlphaFoldDB" id="A0A0U1LQY8"/>
<accession>A0A0U1LQY8</accession>
<sequence>MSTQAGEIPRTSKYQRNRDFHEEAFSVGVVDDDGAVLYEEPYGSLLNNIVQHNDVAKLAQYLQNNANATHGRIEVYFWDPFYVAAQSGSTEALNMLLKHYENHLTDTKMIPLHQRQFRLLHIACLSARVETALFLLDTQPALATLHDRPDSRNWDMGCGTPLLSTAHSFTSLPPGSDDDDSTICAQHARSEDLMSQLLDRGASAGDSLVSILNEQQISNTVLSLAISSASYGLLKRLIVEGADVHVKTTHDASFFSGQPDENIAKNALFEYLEDKFTVAQMVLSSDSAGRLPLHWAARGADNTQYYYMLPRNEIVTRVAKTIKLLLSIDQQTVHARDHQGFNALWYTVYGFRESINNHFAVLKTLFDYEPDGSIRDQEGSNMLHLLAFTQNGEATDPAIIKALVACGANVNDVDARGNTPLNQMAMNLRQAAAVRALLDSGASVAVKNLRGDTPLHQSAQGRVFPYRQELPNIEWHGVSLDEKIKAQDEMMKVLGEASDGLDLLNERNADGKTAQQLKEETRSKWRLEELERLSRMSSHEL</sequence>
<dbReference type="Pfam" id="PF12796">
    <property type="entry name" value="Ank_2"/>
    <property type="match status" value="1"/>
</dbReference>
<dbReference type="OMA" id="HYAVATH"/>
<dbReference type="InterPro" id="IPR036770">
    <property type="entry name" value="Ankyrin_rpt-contain_sf"/>
</dbReference>
<protein>
    <submittedName>
        <fullName evidence="4">Uncharacterized protein</fullName>
    </submittedName>
</protein>